<accession>A0A9X2PQB4</accession>
<protein>
    <submittedName>
        <fullName evidence="1">Uncharacterized protein</fullName>
    </submittedName>
</protein>
<dbReference type="Proteomes" id="UP001151088">
    <property type="component" value="Unassembled WGS sequence"/>
</dbReference>
<name>A0A9X2PQB4_9HYPH</name>
<evidence type="ECO:0000313" key="2">
    <source>
        <dbReference type="Proteomes" id="UP001151088"/>
    </source>
</evidence>
<sequence length="270" mass="29958">MTLDGFDEIAAAWAPILGAGGFQIELHSVFCHSRPHVTFAPVPHPMYRGGTTPRRCELADLLIVIDYVDRREKVEDRRAVLVQAKMLKGAPLKLSGKEWVQHELLAWLPAFTFVDKAYDPRIRDLKGPPIVGFPRCTAEYGGIDLNNSTPEWWNLLAETTKPWCVSRLPLSLFMAKMATGDYYCSRTAIRGGCDDWSFTVDELLRVTASLPITKKSDVARGNYNVVGFIAETSSLTGLGDGGGEDFIEGEVPEWPEGPMSTVHVTLSRME</sequence>
<comment type="caution">
    <text evidence="1">The sequence shown here is derived from an EMBL/GenBank/DDBJ whole genome shotgun (WGS) entry which is preliminary data.</text>
</comment>
<dbReference type="EMBL" id="JANTHZ010000015">
    <property type="protein sequence ID" value="MCS0497893.1"/>
    <property type="molecule type" value="Genomic_DNA"/>
</dbReference>
<keyword evidence="2" id="KW-1185">Reference proteome</keyword>
<evidence type="ECO:0000313" key="1">
    <source>
        <dbReference type="EMBL" id="MCS0497893.1"/>
    </source>
</evidence>
<dbReference type="AlphaFoldDB" id="A0A9X2PQB4"/>
<dbReference type="RefSeq" id="WP_258735050.1">
    <property type="nucleotide sequence ID" value="NZ_JANTHZ010000015.1"/>
</dbReference>
<organism evidence="1 2">
    <name type="scientific">Ancylobacter mangrovi</name>
    <dbReference type="NCBI Taxonomy" id="2972472"/>
    <lineage>
        <taxon>Bacteria</taxon>
        <taxon>Pseudomonadati</taxon>
        <taxon>Pseudomonadota</taxon>
        <taxon>Alphaproteobacteria</taxon>
        <taxon>Hyphomicrobiales</taxon>
        <taxon>Xanthobacteraceae</taxon>
        <taxon>Ancylobacter</taxon>
    </lineage>
</organism>
<proteinExistence type="predicted"/>
<reference evidence="1" key="1">
    <citation type="submission" date="2022-08" db="EMBL/GenBank/DDBJ databases">
        <authorList>
            <person name="Li F."/>
        </authorList>
    </citation>
    <scope>NUCLEOTIDE SEQUENCE</scope>
    <source>
        <strain evidence="1">MQZ15Z-1</strain>
    </source>
</reference>
<gene>
    <name evidence="1" type="ORF">NVS89_22640</name>
</gene>